<dbReference type="PANTHER" id="PTHR13748">
    <property type="entry name" value="COBW-RELATED"/>
    <property type="match status" value="1"/>
</dbReference>
<evidence type="ECO:0000256" key="3">
    <source>
        <dbReference type="ARBA" id="ARBA00023186"/>
    </source>
</evidence>
<dbReference type="InterPro" id="IPR003495">
    <property type="entry name" value="CobW/HypB/UreG_nucleotide-bd"/>
</dbReference>
<dbReference type="Pfam" id="PF07683">
    <property type="entry name" value="CobW_C"/>
    <property type="match status" value="1"/>
</dbReference>
<comment type="caution">
    <text evidence="7">The sequence shown here is derived from an EMBL/GenBank/DDBJ whole genome shotgun (WGS) entry which is preliminary data.</text>
</comment>
<dbReference type="SUPFAM" id="SSF52540">
    <property type="entry name" value="P-loop containing nucleoside triphosphate hydrolases"/>
    <property type="match status" value="1"/>
</dbReference>
<dbReference type="SMART" id="SM00833">
    <property type="entry name" value="CobW_C"/>
    <property type="match status" value="1"/>
</dbReference>
<evidence type="ECO:0000259" key="6">
    <source>
        <dbReference type="SMART" id="SM00833"/>
    </source>
</evidence>
<comment type="similarity">
    <text evidence="4">Belongs to the SIMIBI class G3E GTPase family. ZNG1 subfamily.</text>
</comment>
<dbReference type="Gene3D" id="3.30.1220.10">
    <property type="entry name" value="CobW-like, C-terminal domain"/>
    <property type="match status" value="1"/>
</dbReference>
<dbReference type="PANTHER" id="PTHR13748:SF62">
    <property type="entry name" value="COBW DOMAIN-CONTAINING PROTEIN"/>
    <property type="match status" value="1"/>
</dbReference>
<evidence type="ECO:0000256" key="1">
    <source>
        <dbReference type="ARBA" id="ARBA00022741"/>
    </source>
</evidence>
<dbReference type="SUPFAM" id="SSF90002">
    <property type="entry name" value="Hypothetical protein YjiA, C-terminal domain"/>
    <property type="match status" value="1"/>
</dbReference>
<keyword evidence="8" id="KW-1185">Reference proteome</keyword>
<evidence type="ECO:0000256" key="5">
    <source>
        <dbReference type="ARBA" id="ARBA00049117"/>
    </source>
</evidence>
<evidence type="ECO:0000313" key="7">
    <source>
        <dbReference type="EMBL" id="GHJ33596.1"/>
    </source>
</evidence>
<evidence type="ECO:0000313" key="8">
    <source>
        <dbReference type="Proteomes" id="UP001054854"/>
    </source>
</evidence>
<keyword evidence="2" id="KW-0378">Hydrolase</keyword>
<dbReference type="Proteomes" id="UP001054854">
    <property type="component" value="Unassembled WGS sequence"/>
</dbReference>
<keyword evidence="3" id="KW-0143">Chaperone</keyword>
<protein>
    <submittedName>
        <fullName evidence="7">Cobalamin biosynthesis protein CobW</fullName>
    </submittedName>
</protein>
<proteinExistence type="inferred from homology"/>
<dbReference type="Pfam" id="PF02492">
    <property type="entry name" value="cobW"/>
    <property type="match status" value="1"/>
</dbReference>
<dbReference type="InterPro" id="IPR027417">
    <property type="entry name" value="P-loop_NTPase"/>
</dbReference>
<sequence length="347" mass="37986">MATQRIPVVLVTGFLGSGKTTMLNHLMRDSADTRIGVIVNDFGSINIDALAVAGQVDSMIPIENGCLCCAADATEMDEMLGRLTDPELRIDVVVIEASGLAEPQSMIRTLLSSTNERIVYGGLVEVVDAAEFPATRARHPELDRHVRAADLVVLNKTDRVTEEERRDVLATVQDFAPGTPVLTAAHGRVDPAVLFDHRPREAAGERFRQLSFADVCADGHDHAHHLHAAYQSVEFTSAEPLHPRRVMEFLDSRPAGLYRVKGFLHFAGAGRERKFGLHAVGSYLRFEPSPWERGEPRVTQLVLIGTGIDADTVSKRLAECAATSTEEIDETHMMGVLRYVDDVNGAD</sequence>
<dbReference type="Gene3D" id="3.40.50.300">
    <property type="entry name" value="P-loop containing nucleotide triphosphate hydrolases"/>
    <property type="match status" value="1"/>
</dbReference>
<dbReference type="EMBL" id="BNEK01000005">
    <property type="protein sequence ID" value="GHJ33596.1"/>
    <property type="molecule type" value="Genomic_DNA"/>
</dbReference>
<dbReference type="InterPro" id="IPR011629">
    <property type="entry name" value="CobW-like_C"/>
</dbReference>
<accession>A0ABQ3UDA4</accession>
<organism evidence="7 8">
    <name type="scientific">Streptomyces hygroscopicus</name>
    <dbReference type="NCBI Taxonomy" id="1912"/>
    <lineage>
        <taxon>Bacteria</taxon>
        <taxon>Bacillati</taxon>
        <taxon>Actinomycetota</taxon>
        <taxon>Actinomycetes</taxon>
        <taxon>Kitasatosporales</taxon>
        <taxon>Streptomycetaceae</taxon>
        <taxon>Streptomyces</taxon>
        <taxon>Streptomyces violaceusniger group</taxon>
    </lineage>
</organism>
<dbReference type="RefSeq" id="WP_236259521.1">
    <property type="nucleotide sequence ID" value="NZ_BNEK01000005.1"/>
</dbReference>
<evidence type="ECO:0000256" key="2">
    <source>
        <dbReference type="ARBA" id="ARBA00022801"/>
    </source>
</evidence>
<dbReference type="InterPro" id="IPR036627">
    <property type="entry name" value="CobW-likC_sf"/>
</dbReference>
<dbReference type="InterPro" id="IPR051316">
    <property type="entry name" value="Zinc-reg_GTPase_activator"/>
</dbReference>
<feature type="domain" description="CobW C-terminal" evidence="6">
    <location>
        <begin position="230"/>
        <end position="321"/>
    </location>
</feature>
<name>A0ABQ3UDA4_STRHY</name>
<keyword evidence="1" id="KW-0547">Nucleotide-binding</keyword>
<comment type="catalytic activity">
    <reaction evidence="5">
        <text>GTP + H2O = GDP + phosphate + H(+)</text>
        <dbReference type="Rhea" id="RHEA:19669"/>
        <dbReference type="ChEBI" id="CHEBI:15377"/>
        <dbReference type="ChEBI" id="CHEBI:15378"/>
        <dbReference type="ChEBI" id="CHEBI:37565"/>
        <dbReference type="ChEBI" id="CHEBI:43474"/>
        <dbReference type="ChEBI" id="CHEBI:58189"/>
    </reaction>
    <physiologicalReaction direction="left-to-right" evidence="5">
        <dbReference type="Rhea" id="RHEA:19670"/>
    </physiologicalReaction>
</comment>
<dbReference type="CDD" id="cd03112">
    <property type="entry name" value="CobW-like"/>
    <property type="match status" value="1"/>
</dbReference>
<evidence type="ECO:0000256" key="4">
    <source>
        <dbReference type="ARBA" id="ARBA00034320"/>
    </source>
</evidence>
<reference evidence="7" key="1">
    <citation type="submission" date="2024-05" db="EMBL/GenBank/DDBJ databases">
        <title>Whole genome shotgun sequence of Streptomyces hygroscopicus NBRC 113678.</title>
        <authorList>
            <person name="Komaki H."/>
            <person name="Tamura T."/>
        </authorList>
    </citation>
    <scope>NUCLEOTIDE SEQUENCE</scope>
    <source>
        <strain evidence="7">N11-34</strain>
    </source>
</reference>
<gene>
    <name evidence="7" type="primary">cobW</name>
    <name evidence="7" type="ORF">TPA0910_80290</name>
</gene>